<reference evidence="2" key="1">
    <citation type="journal article" date="2022" name="Cell">
        <title>Design, construction, and in vivo augmentation of a complex gut microbiome.</title>
        <authorList>
            <person name="Cheng A.G."/>
            <person name="Ho P.Y."/>
            <person name="Aranda-Diaz A."/>
            <person name="Jain S."/>
            <person name="Yu F.B."/>
            <person name="Meng X."/>
            <person name="Wang M."/>
            <person name="Iakiviak M."/>
            <person name="Nagashima K."/>
            <person name="Zhao A."/>
            <person name="Murugkar P."/>
            <person name="Patil A."/>
            <person name="Atabakhsh K."/>
            <person name="Weakley A."/>
            <person name="Yan J."/>
            <person name="Brumbaugh A.R."/>
            <person name="Higginbottom S."/>
            <person name="Dimas A."/>
            <person name="Shiver A.L."/>
            <person name="Deutschbauer A."/>
            <person name="Neff N."/>
            <person name="Sonnenburg J.L."/>
            <person name="Huang K.C."/>
            <person name="Fischbach M.A."/>
        </authorList>
    </citation>
    <scope>NUCLEOTIDE SEQUENCE</scope>
    <source>
        <strain evidence="2">JC50</strain>
    </source>
</reference>
<keyword evidence="1" id="KW-1133">Transmembrane helix</keyword>
<evidence type="ECO:0000313" key="2">
    <source>
        <dbReference type="EMBL" id="UWN64026.1"/>
    </source>
</evidence>
<evidence type="ECO:0000313" key="3">
    <source>
        <dbReference type="Proteomes" id="UP001058267"/>
    </source>
</evidence>
<name>A0ABY5V5E2_9BACT</name>
<accession>A0ABY5V5E2</accession>
<keyword evidence="1" id="KW-0812">Transmembrane</keyword>
<keyword evidence="1" id="KW-0472">Membrane</keyword>
<evidence type="ECO:0000256" key="1">
    <source>
        <dbReference type="SAM" id="Phobius"/>
    </source>
</evidence>
<organism evidence="2 3">
    <name type="scientific">Alistipes senegalensis JC50</name>
    <dbReference type="NCBI Taxonomy" id="1033732"/>
    <lineage>
        <taxon>Bacteria</taxon>
        <taxon>Pseudomonadati</taxon>
        <taxon>Bacteroidota</taxon>
        <taxon>Bacteroidia</taxon>
        <taxon>Bacteroidales</taxon>
        <taxon>Rikenellaceae</taxon>
        <taxon>Alistipes</taxon>
    </lineage>
</organism>
<feature type="transmembrane region" description="Helical" evidence="1">
    <location>
        <begin position="24"/>
        <end position="43"/>
    </location>
</feature>
<proteinExistence type="predicted"/>
<sequence length="217" mass="25655">MIEKEYFRERSAFYDYRLQNRRTWEITIVVAALSLLGIAGYIIRQRIHLHQAKNERYMLLVREMQSEYRNLSALLERNHEQDALLRKELASRFDIVEQIGRTLYEREHSVSEQAQLVRLVRKLIDDFSENGEMLLTLERVVNIVHDDAVRKLRDDFPQMKDADVRLLCYIFGGFSPQVISLFMHDSVANVYARKSRLKSRIRTSEAPHKELFLALLG</sequence>
<keyword evidence="3" id="KW-1185">Reference proteome</keyword>
<dbReference type="RefSeq" id="WP_154651042.1">
    <property type="nucleotide sequence ID" value="NZ_CP102252.1"/>
</dbReference>
<gene>
    <name evidence="2" type="ORF">NQ519_09605</name>
</gene>
<dbReference type="EMBL" id="CP102252">
    <property type="protein sequence ID" value="UWN64026.1"/>
    <property type="molecule type" value="Genomic_DNA"/>
</dbReference>
<protein>
    <submittedName>
        <fullName evidence="2">Uncharacterized protein</fullName>
    </submittedName>
</protein>
<dbReference type="Proteomes" id="UP001058267">
    <property type="component" value="Chromosome"/>
</dbReference>